<dbReference type="Gene3D" id="3.30.420.40">
    <property type="match status" value="2"/>
</dbReference>
<reference evidence="3" key="1">
    <citation type="submission" date="2023-09" db="UniProtKB">
        <authorList>
            <consortium name="Ensembl"/>
        </authorList>
    </citation>
    <scope>IDENTIFICATION</scope>
</reference>
<evidence type="ECO:0008006" key="4">
    <source>
        <dbReference type="Google" id="ProtNLM"/>
    </source>
</evidence>
<evidence type="ECO:0000256" key="1">
    <source>
        <dbReference type="ARBA" id="ARBA00006752"/>
    </source>
</evidence>
<dbReference type="AlphaFoldDB" id="A0A8C0HYB8"/>
<proteinExistence type="inferred from homology"/>
<dbReference type="FunFam" id="3.30.420.40:FF:000050">
    <property type="entry name" value="Actin, alpha skeletal muscle"/>
    <property type="match status" value="1"/>
</dbReference>
<organism evidence="3">
    <name type="scientific">Balaenoptera musculus</name>
    <name type="common">Blue whale</name>
    <dbReference type="NCBI Taxonomy" id="9771"/>
    <lineage>
        <taxon>Eukaryota</taxon>
        <taxon>Metazoa</taxon>
        <taxon>Chordata</taxon>
        <taxon>Craniata</taxon>
        <taxon>Vertebrata</taxon>
        <taxon>Euteleostomi</taxon>
        <taxon>Mammalia</taxon>
        <taxon>Eutheria</taxon>
        <taxon>Laurasiatheria</taxon>
        <taxon>Artiodactyla</taxon>
        <taxon>Whippomorpha</taxon>
        <taxon>Cetacea</taxon>
        <taxon>Mysticeti</taxon>
        <taxon>Balaenopteridae</taxon>
        <taxon>Balaenoptera</taxon>
    </lineage>
</organism>
<dbReference type="Pfam" id="PF00022">
    <property type="entry name" value="Actin"/>
    <property type="match status" value="1"/>
</dbReference>
<dbReference type="Gene3D" id="3.90.640.10">
    <property type="entry name" value="Actin, Chain A, domain 4"/>
    <property type="match status" value="1"/>
</dbReference>
<dbReference type="SUPFAM" id="SSF53067">
    <property type="entry name" value="Actin-like ATPase domain"/>
    <property type="match status" value="2"/>
</dbReference>
<dbReference type="InterPro" id="IPR043129">
    <property type="entry name" value="ATPase_NBD"/>
</dbReference>
<dbReference type="Gene3D" id="2.30.36.70">
    <property type="entry name" value="Actin, Chain A, domain 2"/>
    <property type="match status" value="1"/>
</dbReference>
<dbReference type="PANTHER" id="PTHR11937">
    <property type="entry name" value="ACTIN"/>
    <property type="match status" value="1"/>
</dbReference>
<comment type="similarity">
    <text evidence="1 2">Belongs to the actin family.</text>
</comment>
<dbReference type="CDD" id="cd13395">
    <property type="entry name" value="ASKHA_NBD_Arp4_ACTL6-like"/>
    <property type="match status" value="1"/>
</dbReference>
<accession>A0A8C0HYB8</accession>
<dbReference type="InterPro" id="IPR004000">
    <property type="entry name" value="Actin"/>
</dbReference>
<dbReference type="OMA" id="AFANVHH"/>
<name>A0A8C0HYB8_BALMU</name>
<protein>
    <recommendedName>
        <fullName evidence="4">Actin-like protein 6A</fullName>
    </recommendedName>
</protein>
<dbReference type="GeneTree" id="ENSGT00940000156305"/>
<dbReference type="FunFam" id="3.90.640.10:FF:000009">
    <property type="entry name" value="Actin-like 6A, isoform CRA_a"/>
    <property type="match status" value="1"/>
</dbReference>
<evidence type="ECO:0000256" key="2">
    <source>
        <dbReference type="RuleBase" id="RU000487"/>
    </source>
</evidence>
<evidence type="ECO:0000313" key="3">
    <source>
        <dbReference type="Ensembl" id="ENSBMSP00010011598.1"/>
    </source>
</evidence>
<sequence length="357" mass="39611">MSSRVYEGDEVGALVFDIGSYTVKAGYAGDDPPKVDFPTAIVMEIDGDEGKQSGPTYYIDTNALRVPRENTEAIPPLKNGMVEDWDSFQAILAHTYKMHVKSEASLHPVLMSEAPWNTRAKREKLTELMFEHYNIPAFFLSKTAVLTAFANVHHGYVLQQGIVKSPLAGDCITMQCRELFQAMNIELIAPYMIASKEAVCEGSSANWKRREKLPQVTRSWHNYMCHCVIQDFQGSVLQVSDSTYDEQVAAQMPTVHYEFPNDYNCDFGAERLKIPEGLFDPSNVKGLSGNTMLGISHVVTTSVGMCDVDIRPGLYGSVIVAGGNTLIQSFTDRLNRELSQKTPPIPKPLPSISPYIS</sequence>
<dbReference type="SMART" id="SM00268">
    <property type="entry name" value="ACTIN"/>
    <property type="match status" value="1"/>
</dbReference>
<dbReference type="Ensembl" id="ENSBMST00010012893.1">
    <property type="protein sequence ID" value="ENSBMSP00010011598.1"/>
    <property type="gene ID" value="ENSBMSG00010008501.1"/>
</dbReference>